<dbReference type="Pfam" id="PF12819">
    <property type="entry name" value="Malectin_like"/>
    <property type="match status" value="1"/>
</dbReference>
<evidence type="ECO:0000313" key="5">
    <source>
        <dbReference type="Proteomes" id="UP001370490"/>
    </source>
</evidence>
<dbReference type="GO" id="GO:0016020">
    <property type="term" value="C:membrane"/>
    <property type="evidence" value="ECO:0007669"/>
    <property type="project" value="UniProtKB-SubCell"/>
</dbReference>
<feature type="non-terminal residue" evidence="4">
    <location>
        <position position="260"/>
    </location>
</feature>
<dbReference type="EMBL" id="JBAMMX010000011">
    <property type="protein sequence ID" value="KAK6930890.1"/>
    <property type="molecule type" value="Genomic_DNA"/>
</dbReference>
<feature type="compositionally biased region" description="Basic and acidic residues" evidence="2">
    <location>
        <begin position="1"/>
        <end position="11"/>
    </location>
</feature>
<dbReference type="Proteomes" id="UP001370490">
    <property type="component" value="Unassembled WGS sequence"/>
</dbReference>
<dbReference type="PANTHER" id="PTHR45631:SF19">
    <property type="entry name" value="PROTEIN KINASE DOMAIN-CONTAINING PROTEIN"/>
    <property type="match status" value="1"/>
</dbReference>
<evidence type="ECO:0000313" key="4">
    <source>
        <dbReference type="EMBL" id="KAK6930890.1"/>
    </source>
</evidence>
<accession>A0AAN8VB29</accession>
<evidence type="ECO:0000256" key="2">
    <source>
        <dbReference type="SAM" id="MobiDB-lite"/>
    </source>
</evidence>
<comment type="caution">
    <text evidence="4">The sequence shown here is derived from an EMBL/GenBank/DDBJ whole genome shotgun (WGS) entry which is preliminary data.</text>
</comment>
<evidence type="ECO:0000256" key="1">
    <source>
        <dbReference type="ARBA" id="ARBA00004167"/>
    </source>
</evidence>
<comment type="subcellular location">
    <subcellularLocation>
        <location evidence="1">Membrane</location>
        <topology evidence="1">Single-pass membrane protein</topology>
    </subcellularLocation>
</comment>
<dbReference type="AlphaFoldDB" id="A0AAN8VB29"/>
<dbReference type="PANTHER" id="PTHR45631">
    <property type="entry name" value="OS07G0107800 PROTEIN-RELATED"/>
    <property type="match status" value="1"/>
</dbReference>
<protein>
    <submittedName>
        <fullName evidence="4">Malectin-like domain</fullName>
    </submittedName>
</protein>
<keyword evidence="5" id="KW-1185">Reference proteome</keyword>
<dbReference type="InterPro" id="IPR024788">
    <property type="entry name" value="Malectin-like_Carb-bd_dom"/>
</dbReference>
<sequence length="260" mass="29248">MIMDSNMKESETSPQTTRSTVTDSVQKSESGMLSRQLFCMAVMKVKNTPNFSSTWTQPSGATGTVLDSSRVYVKDIIIRAQSNLINVCLCCATRGSPFILTLELRPLNLSMHATDFEDNFFLKVAARINFGALTKDAISYPDKPYDRIWDSDFDRRQNYLVGVASGTQRINTSKYIDIRTRENPPIKTHDSSRGPLLNAIEISRYVEINPKMVDRDDKNIEGTTPSELMNLEKLVELYIQNNSFTGKIPAALLTGKIIFK</sequence>
<proteinExistence type="predicted"/>
<organism evidence="4 5">
    <name type="scientific">Dillenia turbinata</name>
    <dbReference type="NCBI Taxonomy" id="194707"/>
    <lineage>
        <taxon>Eukaryota</taxon>
        <taxon>Viridiplantae</taxon>
        <taxon>Streptophyta</taxon>
        <taxon>Embryophyta</taxon>
        <taxon>Tracheophyta</taxon>
        <taxon>Spermatophyta</taxon>
        <taxon>Magnoliopsida</taxon>
        <taxon>eudicotyledons</taxon>
        <taxon>Gunneridae</taxon>
        <taxon>Pentapetalae</taxon>
        <taxon>Dilleniales</taxon>
        <taxon>Dilleniaceae</taxon>
        <taxon>Dillenia</taxon>
    </lineage>
</organism>
<dbReference type="Gene3D" id="3.80.10.10">
    <property type="entry name" value="Ribonuclease Inhibitor"/>
    <property type="match status" value="1"/>
</dbReference>
<gene>
    <name evidence="4" type="ORF">RJ641_002683</name>
</gene>
<feature type="region of interest" description="Disordered" evidence="2">
    <location>
        <begin position="1"/>
        <end position="28"/>
    </location>
</feature>
<evidence type="ECO:0000259" key="3">
    <source>
        <dbReference type="Pfam" id="PF12819"/>
    </source>
</evidence>
<dbReference type="InterPro" id="IPR032675">
    <property type="entry name" value="LRR_dom_sf"/>
</dbReference>
<name>A0AAN8VB29_9MAGN</name>
<reference evidence="4 5" key="1">
    <citation type="submission" date="2023-12" db="EMBL/GenBank/DDBJ databases">
        <title>A high-quality genome assembly for Dillenia turbinata (Dilleniales).</title>
        <authorList>
            <person name="Chanderbali A."/>
        </authorList>
    </citation>
    <scope>NUCLEOTIDE SEQUENCE [LARGE SCALE GENOMIC DNA]</scope>
    <source>
        <strain evidence="4">LSX21</strain>
        <tissue evidence="4">Leaf</tissue>
    </source>
</reference>
<feature type="domain" description="Malectin-like" evidence="3">
    <location>
        <begin position="65"/>
        <end position="184"/>
    </location>
</feature>
<feature type="compositionally biased region" description="Polar residues" evidence="2">
    <location>
        <begin position="12"/>
        <end position="28"/>
    </location>
</feature>